<keyword evidence="3" id="KW-0238">DNA-binding</keyword>
<sequence>MNSDDLAIFLHVANVRSFSRAALDLGTNQSTVSRRITTLEVELGVRLFRRSGRGVGLTERGEQLLTYATTLEQTLEAARAAMRSGSGHGPASLTIAAQPTVARIMFGHLGRRLKADYPQTRIRFVEGLASQILSRLQDGEIDLAVMYVPAHPGATRYDALLAEAVCLVAPPSHGMPSTTVEVSSLGNFPLILPSTHHGLRVLVETLAQRHGFAPNVTLECDGSVSLTKQLVMEGCGFTVLPAASVLEETAARRLCCYPLTEPAVTRDVAIAWPQNRAMAEGVWNVARIIREIATRLSTDGSWPGTTLYDSRATFP</sequence>
<dbReference type="Pfam" id="PF00126">
    <property type="entry name" value="HTH_1"/>
    <property type="match status" value="1"/>
</dbReference>
<accession>A0ABU9S5Y4</accession>
<evidence type="ECO:0000256" key="1">
    <source>
        <dbReference type="ARBA" id="ARBA00009437"/>
    </source>
</evidence>
<comment type="caution">
    <text evidence="6">The sequence shown here is derived from an EMBL/GenBank/DDBJ whole genome shotgun (WGS) entry which is preliminary data.</text>
</comment>
<evidence type="ECO:0000256" key="4">
    <source>
        <dbReference type="ARBA" id="ARBA00023163"/>
    </source>
</evidence>
<evidence type="ECO:0000256" key="3">
    <source>
        <dbReference type="ARBA" id="ARBA00023125"/>
    </source>
</evidence>
<dbReference type="Proteomes" id="UP001390669">
    <property type="component" value="Unassembled WGS sequence"/>
</dbReference>
<dbReference type="PROSITE" id="PS50931">
    <property type="entry name" value="HTH_LYSR"/>
    <property type="match status" value="1"/>
</dbReference>
<dbReference type="Pfam" id="PF03466">
    <property type="entry name" value="LysR_substrate"/>
    <property type="match status" value="1"/>
</dbReference>
<dbReference type="RefSeq" id="WP_406951493.1">
    <property type="nucleotide sequence ID" value="NZ_JAYMRW010000002.1"/>
</dbReference>
<dbReference type="SUPFAM" id="SSF46785">
    <property type="entry name" value="Winged helix' DNA-binding domain"/>
    <property type="match status" value="1"/>
</dbReference>
<keyword evidence="7" id="KW-1185">Reference proteome</keyword>
<dbReference type="PANTHER" id="PTHR30419">
    <property type="entry name" value="HTH-TYPE TRANSCRIPTIONAL REGULATOR YBHD"/>
    <property type="match status" value="1"/>
</dbReference>
<evidence type="ECO:0000313" key="6">
    <source>
        <dbReference type="EMBL" id="MEM5446781.1"/>
    </source>
</evidence>
<feature type="domain" description="HTH lysR-type" evidence="5">
    <location>
        <begin position="1"/>
        <end position="58"/>
    </location>
</feature>
<dbReference type="InterPro" id="IPR005119">
    <property type="entry name" value="LysR_subst-bd"/>
</dbReference>
<proteinExistence type="inferred from homology"/>
<dbReference type="InterPro" id="IPR036388">
    <property type="entry name" value="WH-like_DNA-bd_sf"/>
</dbReference>
<name>A0ABU9S5Y4_9BURK</name>
<dbReference type="InterPro" id="IPR050950">
    <property type="entry name" value="HTH-type_LysR_regulators"/>
</dbReference>
<evidence type="ECO:0000259" key="5">
    <source>
        <dbReference type="PROSITE" id="PS50931"/>
    </source>
</evidence>
<keyword evidence="2" id="KW-0805">Transcription regulation</keyword>
<dbReference type="Gene3D" id="1.10.10.10">
    <property type="entry name" value="Winged helix-like DNA-binding domain superfamily/Winged helix DNA-binding domain"/>
    <property type="match status" value="1"/>
</dbReference>
<evidence type="ECO:0000313" key="7">
    <source>
        <dbReference type="Proteomes" id="UP001390669"/>
    </source>
</evidence>
<evidence type="ECO:0000256" key="2">
    <source>
        <dbReference type="ARBA" id="ARBA00023015"/>
    </source>
</evidence>
<dbReference type="EMBL" id="JAYMRW010000002">
    <property type="protein sequence ID" value="MEM5446781.1"/>
    <property type="molecule type" value="Genomic_DNA"/>
</dbReference>
<organism evidence="6 7">
    <name type="scientific">Paraburkholderia guartelaensis</name>
    <dbReference type="NCBI Taxonomy" id="2546446"/>
    <lineage>
        <taxon>Bacteria</taxon>
        <taxon>Pseudomonadati</taxon>
        <taxon>Pseudomonadota</taxon>
        <taxon>Betaproteobacteria</taxon>
        <taxon>Burkholderiales</taxon>
        <taxon>Burkholderiaceae</taxon>
        <taxon>Paraburkholderia</taxon>
    </lineage>
</organism>
<comment type="similarity">
    <text evidence="1">Belongs to the LysR transcriptional regulatory family.</text>
</comment>
<dbReference type="PANTHER" id="PTHR30419:SF8">
    <property type="entry name" value="NITROGEN ASSIMILATION TRANSCRIPTIONAL ACTIVATOR-RELATED"/>
    <property type="match status" value="1"/>
</dbReference>
<protein>
    <submittedName>
        <fullName evidence="6">LysR family transcriptional regulator</fullName>
    </submittedName>
</protein>
<keyword evidence="4" id="KW-0804">Transcription</keyword>
<dbReference type="PRINTS" id="PR00039">
    <property type="entry name" value="HTHLYSR"/>
</dbReference>
<gene>
    <name evidence="6" type="ORF">VSR33_04665</name>
</gene>
<reference evidence="6 7" key="1">
    <citation type="submission" date="2024-01" db="EMBL/GenBank/DDBJ databases">
        <title>The diversity of rhizobia nodulating Mimosa spp. in eleven states of Brazil covering several biomes is determined by host plant, location, and edaphic factors.</title>
        <authorList>
            <person name="Rouws L."/>
            <person name="Barauna A."/>
            <person name="Beukes C."/>
            <person name="De Faria S.M."/>
            <person name="Gross E."/>
            <person name="Dos Reis Junior F.B."/>
            <person name="Simon M."/>
            <person name="Maluk M."/>
            <person name="Odee D.W."/>
            <person name="Kenicer G."/>
            <person name="Young J.P.W."/>
            <person name="Reis V.M."/>
            <person name="Zilli J."/>
            <person name="James E.K."/>
        </authorList>
    </citation>
    <scope>NUCLEOTIDE SEQUENCE [LARGE SCALE GENOMIC DNA]</scope>
    <source>
        <strain evidence="6 7">JPY164</strain>
    </source>
</reference>
<dbReference type="SUPFAM" id="SSF53850">
    <property type="entry name" value="Periplasmic binding protein-like II"/>
    <property type="match status" value="1"/>
</dbReference>
<dbReference type="InterPro" id="IPR000847">
    <property type="entry name" value="LysR_HTH_N"/>
</dbReference>
<dbReference type="InterPro" id="IPR036390">
    <property type="entry name" value="WH_DNA-bd_sf"/>
</dbReference>
<dbReference type="Gene3D" id="3.40.190.290">
    <property type="match status" value="1"/>
</dbReference>